<dbReference type="AlphaFoldDB" id="A0AAN6SSM3"/>
<protein>
    <submittedName>
        <fullName evidence="2">Uncharacterized protein</fullName>
    </submittedName>
</protein>
<keyword evidence="1" id="KW-0732">Signal</keyword>
<dbReference type="EMBL" id="MU854374">
    <property type="protein sequence ID" value="KAK4040553.1"/>
    <property type="molecule type" value="Genomic_DNA"/>
</dbReference>
<evidence type="ECO:0000313" key="2">
    <source>
        <dbReference type="EMBL" id="KAK4040553.1"/>
    </source>
</evidence>
<feature type="chain" id="PRO_5042863877" evidence="1">
    <location>
        <begin position="24"/>
        <end position="182"/>
    </location>
</feature>
<gene>
    <name evidence="2" type="ORF">C8A01DRAFT_35415</name>
</gene>
<organism evidence="2 3">
    <name type="scientific">Parachaetomium inaequale</name>
    <dbReference type="NCBI Taxonomy" id="2588326"/>
    <lineage>
        <taxon>Eukaryota</taxon>
        <taxon>Fungi</taxon>
        <taxon>Dikarya</taxon>
        <taxon>Ascomycota</taxon>
        <taxon>Pezizomycotina</taxon>
        <taxon>Sordariomycetes</taxon>
        <taxon>Sordariomycetidae</taxon>
        <taxon>Sordariales</taxon>
        <taxon>Chaetomiaceae</taxon>
        <taxon>Parachaetomium</taxon>
    </lineage>
</organism>
<reference evidence="3" key="1">
    <citation type="journal article" date="2023" name="Mol. Phylogenet. Evol.">
        <title>Genome-scale phylogeny and comparative genomics of the fungal order Sordariales.</title>
        <authorList>
            <person name="Hensen N."/>
            <person name="Bonometti L."/>
            <person name="Westerberg I."/>
            <person name="Brannstrom I.O."/>
            <person name="Guillou S."/>
            <person name="Cros-Aarteil S."/>
            <person name="Calhoun S."/>
            <person name="Haridas S."/>
            <person name="Kuo A."/>
            <person name="Mondo S."/>
            <person name="Pangilinan J."/>
            <person name="Riley R."/>
            <person name="LaButti K."/>
            <person name="Andreopoulos B."/>
            <person name="Lipzen A."/>
            <person name="Chen C."/>
            <person name="Yan M."/>
            <person name="Daum C."/>
            <person name="Ng V."/>
            <person name="Clum A."/>
            <person name="Steindorff A."/>
            <person name="Ohm R.A."/>
            <person name="Martin F."/>
            <person name="Silar P."/>
            <person name="Natvig D.O."/>
            <person name="Lalanne C."/>
            <person name="Gautier V."/>
            <person name="Ament-Velasquez S.L."/>
            <person name="Kruys A."/>
            <person name="Hutchinson M.I."/>
            <person name="Powell A.J."/>
            <person name="Barry K."/>
            <person name="Miller A.N."/>
            <person name="Grigoriev I.V."/>
            <person name="Debuchy R."/>
            <person name="Gladieux P."/>
            <person name="Hiltunen Thoren M."/>
            <person name="Johannesson H."/>
        </authorList>
    </citation>
    <scope>NUCLEOTIDE SEQUENCE [LARGE SCALE GENOMIC DNA]</scope>
    <source>
        <strain evidence="3">CBS 284.82</strain>
    </source>
</reference>
<proteinExistence type="predicted"/>
<accession>A0AAN6SSM3</accession>
<dbReference type="Proteomes" id="UP001303115">
    <property type="component" value="Unassembled WGS sequence"/>
</dbReference>
<comment type="caution">
    <text evidence="2">The sequence shown here is derived from an EMBL/GenBank/DDBJ whole genome shotgun (WGS) entry which is preliminary data.</text>
</comment>
<sequence length="182" mass="19270">MLRLGPVAFPIALASFAIQAAIAQKGTFNLFGYGPGIGGSSLTNTNDTTPDDNTFSNATFYVPTTTNNSATTNSNRQAGFLPANKTASSADMTVAGWQFYGQALLLVGSDGAWNSLFYAEAPYEDGLWTLSWNSTSKDSGAVPLAIRSTPPAAPEDDDDAAYSVSQLRHVENLGSLKHVVYF</sequence>
<keyword evidence="3" id="KW-1185">Reference proteome</keyword>
<feature type="signal peptide" evidence="1">
    <location>
        <begin position="1"/>
        <end position="23"/>
    </location>
</feature>
<name>A0AAN6SSM3_9PEZI</name>
<evidence type="ECO:0000256" key="1">
    <source>
        <dbReference type="SAM" id="SignalP"/>
    </source>
</evidence>
<evidence type="ECO:0000313" key="3">
    <source>
        <dbReference type="Proteomes" id="UP001303115"/>
    </source>
</evidence>